<dbReference type="Pfam" id="PF13196">
    <property type="entry name" value="DUF4012"/>
    <property type="match status" value="1"/>
</dbReference>
<proteinExistence type="predicted"/>
<evidence type="ECO:0000313" key="3">
    <source>
        <dbReference type="Proteomes" id="UP000231530"/>
    </source>
</evidence>
<dbReference type="EMBL" id="PFBY01000031">
    <property type="protein sequence ID" value="PIR76355.1"/>
    <property type="molecule type" value="Genomic_DNA"/>
</dbReference>
<gene>
    <name evidence="2" type="ORF">COU32_02625</name>
</gene>
<feature type="transmembrane region" description="Helical" evidence="1">
    <location>
        <begin position="26"/>
        <end position="48"/>
    </location>
</feature>
<keyword evidence="1" id="KW-0812">Transmembrane</keyword>
<keyword evidence="1" id="KW-1133">Transmembrane helix</keyword>
<organism evidence="2 3">
    <name type="scientific">Candidatus Magasanikbacteria bacterium CG10_big_fil_rev_8_21_14_0_10_42_10</name>
    <dbReference type="NCBI Taxonomy" id="1974649"/>
    <lineage>
        <taxon>Bacteria</taxon>
        <taxon>Candidatus Magasanikiibacteriota</taxon>
    </lineage>
</organism>
<dbReference type="Proteomes" id="UP000231530">
    <property type="component" value="Unassembled WGS sequence"/>
</dbReference>
<evidence type="ECO:0000256" key="1">
    <source>
        <dbReference type="SAM" id="Phobius"/>
    </source>
</evidence>
<sequence length="501" mass="56614">MCLRRNERHLLHNMSFFRNKYQRIRVVPILLGSCALLALLAIAVLWYLSKTVLSSQLLHTDFVKNAVVKQIGEENSDIYDIMPIFLGFSEPQTYLIEFLNNTEIRPGGGFIGSYAVLTVDRGEITIVTLDGTENLDRNAPLALMPDALTPLKTHLGVAHWFFRDSNWSPDFAKSAEQGLSLYRLEGGISADDIDGVIGVTPTVLEHLLALVGPVTVQGKTFTAENVTETLEYEVEYAYEDRGIHVQDRKDILQPLFLEVMKRLKQNIITQYKTYLSTFETLADEKHILLYHTNPTVEETLKNRHWAGSVEATDGDYLLWVDANLGSLKTDYALDRTLSYEILGMQDGRYIARATMTYTHPAGFDWRTTRYITYARVFVPLGSVFQSVRGTLRSGDAITSSQVDRGQELGKEWFGTSFSIEPKQTKSLQFTYLLPEGISKQKAYQLLVQKQLGTAGGTLTLDLDFATLLQSALPPEGEAEWNNNTYRYTTDLSVDREFTVHF</sequence>
<name>A0A2H0TW42_9BACT</name>
<dbReference type="AlphaFoldDB" id="A0A2H0TW42"/>
<dbReference type="InterPro" id="IPR025101">
    <property type="entry name" value="DUF4012"/>
</dbReference>
<protein>
    <recommendedName>
        <fullName evidence="4">DUF4012 domain-containing protein</fullName>
    </recommendedName>
</protein>
<evidence type="ECO:0000313" key="2">
    <source>
        <dbReference type="EMBL" id="PIR76355.1"/>
    </source>
</evidence>
<reference evidence="3" key="1">
    <citation type="submission" date="2017-09" db="EMBL/GenBank/DDBJ databases">
        <title>Depth-based differentiation of microbial function through sediment-hosted aquifers and enrichment of novel symbionts in the deep terrestrial subsurface.</title>
        <authorList>
            <person name="Probst A.J."/>
            <person name="Ladd B."/>
            <person name="Jarett J.K."/>
            <person name="Geller-Mcgrath D.E."/>
            <person name="Sieber C.M.K."/>
            <person name="Emerson J.B."/>
            <person name="Anantharaman K."/>
            <person name="Thomas B.C."/>
            <person name="Malmstrom R."/>
            <person name="Stieglmeier M."/>
            <person name="Klingl A."/>
            <person name="Woyke T."/>
            <person name="Ryan C.M."/>
            <person name="Banfield J.F."/>
        </authorList>
    </citation>
    <scope>NUCLEOTIDE SEQUENCE [LARGE SCALE GENOMIC DNA]</scope>
</reference>
<comment type="caution">
    <text evidence="2">The sequence shown here is derived from an EMBL/GenBank/DDBJ whole genome shotgun (WGS) entry which is preliminary data.</text>
</comment>
<keyword evidence="1" id="KW-0472">Membrane</keyword>
<accession>A0A2H0TW42</accession>
<evidence type="ECO:0008006" key="4">
    <source>
        <dbReference type="Google" id="ProtNLM"/>
    </source>
</evidence>